<dbReference type="OrthoDB" id="2402896at2759"/>
<keyword evidence="3" id="KW-1185">Reference proteome</keyword>
<dbReference type="InterPro" id="IPR018289">
    <property type="entry name" value="MULE_transposase_dom"/>
</dbReference>
<sequence length="349" mass="39568">MLRSQRSISEIQAAHVKRADDSGIAPKASMELMAKAAGGREKVGLTSMDLKNYLHSYLTRKMEKGEAGDGQMIVGYGHFGDVICFDTTYRTNNENRPFAMFVGVNNYMQSINSSVALLYDETAKTFEWLFKSFIKTMGGKQPKTILTDDDATMAKTINLTFSKDFSNCVYDYEDVNEFEDAWEKMIKRYKLQENDWLQKLYDKRHKWALVFGQQTFSAANRAAHSKNAYKIVMETAEKILKEVTECLKHTTFDQSSISLEDMEAEINDNSSSPSLHVDKICGDIDGKNVNFAEEGTSTIVKGIKHKMTNVRSSKRPKNALEKAIAKRTKRKKNHIAEESSTEQPIQVRA</sequence>
<evidence type="ECO:0000313" key="4">
    <source>
        <dbReference type="RefSeq" id="XP_010270685.1"/>
    </source>
</evidence>
<dbReference type="InParanoid" id="A0A1U8ASB7"/>
<dbReference type="PANTHER" id="PTHR47718">
    <property type="entry name" value="OS01G0519700 PROTEIN"/>
    <property type="match status" value="1"/>
</dbReference>
<name>A0A1U8ASB7_NELNU</name>
<dbReference type="eggNOG" id="ENOG502QSMI">
    <property type="taxonomic scope" value="Eukaryota"/>
</dbReference>
<evidence type="ECO:0000256" key="1">
    <source>
        <dbReference type="SAM" id="MobiDB-lite"/>
    </source>
</evidence>
<dbReference type="RefSeq" id="XP_010270685.1">
    <property type="nucleotide sequence ID" value="XM_010272383.1"/>
</dbReference>
<evidence type="ECO:0000259" key="2">
    <source>
        <dbReference type="Pfam" id="PF10551"/>
    </source>
</evidence>
<gene>
    <name evidence="4" type="primary">LOC104606934</name>
</gene>
<organism evidence="3 4">
    <name type="scientific">Nelumbo nucifera</name>
    <name type="common">Sacred lotus</name>
    <dbReference type="NCBI Taxonomy" id="4432"/>
    <lineage>
        <taxon>Eukaryota</taxon>
        <taxon>Viridiplantae</taxon>
        <taxon>Streptophyta</taxon>
        <taxon>Embryophyta</taxon>
        <taxon>Tracheophyta</taxon>
        <taxon>Spermatophyta</taxon>
        <taxon>Magnoliopsida</taxon>
        <taxon>Proteales</taxon>
        <taxon>Nelumbonaceae</taxon>
        <taxon>Nelumbo</taxon>
    </lineage>
</organism>
<dbReference type="AlphaFoldDB" id="A0A1U8ASB7"/>
<protein>
    <submittedName>
        <fullName evidence="4">Protein FAR1-RELATED SEQUENCE 5-like</fullName>
    </submittedName>
</protein>
<dbReference type="GeneID" id="104606934"/>
<dbReference type="Proteomes" id="UP000189703">
    <property type="component" value="Unplaced"/>
</dbReference>
<feature type="domain" description="MULE transposase" evidence="2">
    <location>
        <begin position="82"/>
        <end position="163"/>
    </location>
</feature>
<proteinExistence type="predicted"/>
<dbReference type="KEGG" id="nnu:104606934"/>
<dbReference type="PANTHER" id="PTHR47718:SF8">
    <property type="entry name" value="PROTEIN FAR1-RELATED SEQUENCE"/>
    <property type="match status" value="1"/>
</dbReference>
<dbReference type="Pfam" id="PF10551">
    <property type="entry name" value="MULE"/>
    <property type="match status" value="1"/>
</dbReference>
<reference evidence="4" key="1">
    <citation type="submission" date="2025-08" db="UniProtKB">
        <authorList>
            <consortium name="RefSeq"/>
        </authorList>
    </citation>
    <scope>IDENTIFICATION</scope>
</reference>
<feature type="region of interest" description="Disordered" evidence="1">
    <location>
        <begin position="311"/>
        <end position="349"/>
    </location>
</feature>
<accession>A0A1U8ASB7</accession>
<evidence type="ECO:0000313" key="3">
    <source>
        <dbReference type="Proteomes" id="UP000189703"/>
    </source>
</evidence>